<feature type="region of interest" description="Disordered" evidence="6">
    <location>
        <begin position="359"/>
        <end position="402"/>
    </location>
</feature>
<feature type="compositionally biased region" description="Low complexity" evidence="6">
    <location>
        <begin position="359"/>
        <end position="381"/>
    </location>
</feature>
<accession>A0ABN2MFZ8</accession>
<comment type="caution">
    <text evidence="7">The sequence shown here is derived from an EMBL/GenBank/DDBJ whole genome shotgun (WGS) entry which is preliminary data.</text>
</comment>
<dbReference type="NCBIfam" id="TIGR02050">
    <property type="entry name" value="gshA_cyan_rel"/>
    <property type="match status" value="1"/>
</dbReference>
<sequence length="408" mass="44461">MARFGVEEEFMLLDRHRLSPVARGAEAQEILERDPLLAPDIRCEFLAAQIEHATGIHDDLGTAGADLLRFRTELVEASRDLDVVPVGTGTPFDAGPDVAIMPTERYLHIADDFGDLIVDHQVNGLHVHVEVTDPEARVHALNVTRVWLPVLMAATGNSPFWRGRDTGFASWRHLILRRQSTAGCPPEFVDATDYQERTQALVELGAVVDLPSIAWAARLSERFPTVELRVFDAQLTVDDALLAVALTRAIVTSASEQSVDRDAPTELLDGALWAAARTGMESRLPDPVAGGFRPAQEVLDHLVEVVRPALEDAGDLEFAMAGIERVRAHATGAERQRTEYRERGFIALRDWYEQKLGAGTASRARAGRGASRGTNATPAPAAEKEVRVEPPPVPPAAAKDLVTDILLG</sequence>
<evidence type="ECO:0000313" key="8">
    <source>
        <dbReference type="Proteomes" id="UP001501746"/>
    </source>
</evidence>
<evidence type="ECO:0000313" key="7">
    <source>
        <dbReference type="EMBL" id="GAA1825238.1"/>
    </source>
</evidence>
<dbReference type="Proteomes" id="UP001501746">
    <property type="component" value="Unassembled WGS sequence"/>
</dbReference>
<dbReference type="PANTHER" id="PTHR36510">
    <property type="entry name" value="GLUTAMATE--CYSTEINE LIGASE 2-RELATED"/>
    <property type="match status" value="1"/>
</dbReference>
<dbReference type="EC" id="6.3.2.2" evidence="5"/>
<evidence type="ECO:0000256" key="3">
    <source>
        <dbReference type="ARBA" id="ARBA00022840"/>
    </source>
</evidence>
<evidence type="ECO:0000256" key="2">
    <source>
        <dbReference type="ARBA" id="ARBA00022741"/>
    </source>
</evidence>
<keyword evidence="8" id="KW-1185">Reference proteome</keyword>
<comment type="catalytic activity">
    <reaction evidence="4 5">
        <text>L-cysteine + L-glutamate + ATP = gamma-L-glutamyl-L-cysteine + ADP + phosphate + H(+)</text>
        <dbReference type="Rhea" id="RHEA:13285"/>
        <dbReference type="ChEBI" id="CHEBI:15378"/>
        <dbReference type="ChEBI" id="CHEBI:29985"/>
        <dbReference type="ChEBI" id="CHEBI:30616"/>
        <dbReference type="ChEBI" id="CHEBI:35235"/>
        <dbReference type="ChEBI" id="CHEBI:43474"/>
        <dbReference type="ChEBI" id="CHEBI:58173"/>
        <dbReference type="ChEBI" id="CHEBI:456216"/>
        <dbReference type="EC" id="6.3.2.2"/>
    </reaction>
</comment>
<dbReference type="EMBL" id="BAAANK010000001">
    <property type="protein sequence ID" value="GAA1825238.1"/>
    <property type="molecule type" value="Genomic_DNA"/>
</dbReference>
<protein>
    <recommendedName>
        <fullName evidence="5">Putative glutamate--cysteine ligase 2</fullName>
        <ecNumber evidence="5">6.3.2.2</ecNumber>
    </recommendedName>
    <alternativeName>
        <fullName evidence="5">Gamma-glutamylcysteine synthetase 2</fullName>
        <shortName evidence="5">GCS 2</shortName>
        <shortName evidence="5">Gamma-GCS 2</shortName>
    </alternativeName>
</protein>
<name>A0ABN2MFZ8_9MICO</name>
<dbReference type="Pfam" id="PF04107">
    <property type="entry name" value="GCS2"/>
    <property type="match status" value="1"/>
</dbReference>
<evidence type="ECO:0000256" key="1">
    <source>
        <dbReference type="ARBA" id="ARBA00022598"/>
    </source>
</evidence>
<evidence type="ECO:0000256" key="4">
    <source>
        <dbReference type="ARBA" id="ARBA00048819"/>
    </source>
</evidence>
<dbReference type="GO" id="GO:0016874">
    <property type="term" value="F:ligase activity"/>
    <property type="evidence" value="ECO:0007669"/>
    <property type="project" value="UniProtKB-KW"/>
</dbReference>
<keyword evidence="2 5" id="KW-0547">Nucleotide-binding</keyword>
<dbReference type="Gene3D" id="3.30.590.20">
    <property type="match status" value="1"/>
</dbReference>
<keyword evidence="1 5" id="KW-0436">Ligase</keyword>
<dbReference type="InterPro" id="IPR006336">
    <property type="entry name" value="GCS2"/>
</dbReference>
<dbReference type="SUPFAM" id="SSF55931">
    <property type="entry name" value="Glutamine synthetase/guanido kinase"/>
    <property type="match status" value="1"/>
</dbReference>
<dbReference type="HAMAP" id="MF_01609">
    <property type="entry name" value="Glu_cys_ligase_2"/>
    <property type="match status" value="1"/>
</dbReference>
<keyword evidence="3 5" id="KW-0067">ATP-binding</keyword>
<dbReference type="InterPro" id="IPR050141">
    <property type="entry name" value="GCL_type2/YbdK_subfam"/>
</dbReference>
<dbReference type="InterPro" id="IPR014746">
    <property type="entry name" value="Gln_synth/guanido_kin_cat_dom"/>
</dbReference>
<evidence type="ECO:0000256" key="6">
    <source>
        <dbReference type="SAM" id="MobiDB-lite"/>
    </source>
</evidence>
<reference evidence="7 8" key="1">
    <citation type="journal article" date="2019" name="Int. J. Syst. Evol. Microbiol.">
        <title>The Global Catalogue of Microorganisms (GCM) 10K type strain sequencing project: providing services to taxonomists for standard genome sequencing and annotation.</title>
        <authorList>
            <consortium name="The Broad Institute Genomics Platform"/>
            <consortium name="The Broad Institute Genome Sequencing Center for Infectious Disease"/>
            <person name="Wu L."/>
            <person name="Ma J."/>
        </authorList>
    </citation>
    <scope>NUCLEOTIDE SEQUENCE [LARGE SCALE GENOMIC DNA]</scope>
    <source>
        <strain evidence="7 8">JCM 14323</strain>
    </source>
</reference>
<proteinExistence type="inferred from homology"/>
<gene>
    <name evidence="7" type="ORF">GCM10009750_05360</name>
</gene>
<comment type="similarity">
    <text evidence="5">Belongs to the glutamate--cysteine ligase type 2 family. YbdK subfamily.</text>
</comment>
<evidence type="ECO:0000256" key="5">
    <source>
        <dbReference type="HAMAP-Rule" id="MF_01609"/>
    </source>
</evidence>
<organism evidence="7 8">
    <name type="scientific">Agromyces salentinus</name>
    <dbReference type="NCBI Taxonomy" id="269421"/>
    <lineage>
        <taxon>Bacteria</taxon>
        <taxon>Bacillati</taxon>
        <taxon>Actinomycetota</taxon>
        <taxon>Actinomycetes</taxon>
        <taxon>Micrococcales</taxon>
        <taxon>Microbacteriaceae</taxon>
        <taxon>Agromyces</taxon>
    </lineage>
</organism>
<dbReference type="RefSeq" id="WP_157426028.1">
    <property type="nucleotide sequence ID" value="NZ_BAAANK010000001.1"/>
</dbReference>
<dbReference type="InterPro" id="IPR011793">
    <property type="entry name" value="YbdK"/>
</dbReference>
<dbReference type="PANTHER" id="PTHR36510:SF1">
    <property type="entry name" value="GLUTAMATE--CYSTEINE LIGASE 2-RELATED"/>
    <property type="match status" value="1"/>
</dbReference>
<comment type="function">
    <text evidence="5">ATP-dependent carboxylate-amine ligase which exhibits weak glutamate--cysteine ligase activity.</text>
</comment>